<keyword evidence="6" id="KW-1185">Reference proteome</keyword>
<reference evidence="5" key="1">
    <citation type="journal article" date="2024" name="Antonie Van Leeuwenhoek">
        <title>Isoptericola haloaureus sp. nov., a dimorphic actinobacterium isolated from mangrove sediments of southeast India, implicating biosaline agricultural significance through nitrogen fixation and salt tolerance genes.</title>
        <authorList>
            <person name="Prathaban M."/>
            <person name="Prathiviraj R."/>
            <person name="Ravichandran M."/>
            <person name="Natarajan S.D."/>
            <person name="Sobanaa M."/>
            <person name="Hari Krishna Kumar S."/>
            <person name="Chandrasekar V."/>
            <person name="Selvin J."/>
        </authorList>
    </citation>
    <scope>NUCLEOTIDE SEQUENCE</scope>
    <source>
        <strain evidence="5">MP1014</strain>
    </source>
</reference>
<dbReference type="Proteomes" id="UP001310387">
    <property type="component" value="Unassembled WGS sequence"/>
</dbReference>
<feature type="region of interest" description="Disordered" evidence="4">
    <location>
        <begin position="85"/>
        <end position="159"/>
    </location>
</feature>
<reference evidence="5" key="2">
    <citation type="submission" date="2024-02" db="EMBL/GenBank/DDBJ databases">
        <authorList>
            <person name="Prathaban M."/>
            <person name="Mythili R."/>
            <person name="Sharmila Devi N."/>
            <person name="Sobanaa M."/>
            <person name="Prathiviraj R."/>
            <person name="Selvin J."/>
        </authorList>
    </citation>
    <scope>NUCLEOTIDE SEQUENCE</scope>
    <source>
        <strain evidence="5">MP1014</strain>
    </source>
</reference>
<feature type="compositionally biased region" description="Low complexity" evidence="4">
    <location>
        <begin position="99"/>
        <end position="124"/>
    </location>
</feature>
<dbReference type="CDD" id="cd13831">
    <property type="entry name" value="HU"/>
    <property type="match status" value="1"/>
</dbReference>
<dbReference type="PANTHER" id="PTHR33175">
    <property type="entry name" value="DNA-BINDING PROTEIN HU"/>
    <property type="match status" value="1"/>
</dbReference>
<comment type="caution">
    <text evidence="5">The sequence shown here is derived from an EMBL/GenBank/DDBJ whole genome shotgun (WGS) entry which is preliminary data.</text>
</comment>
<feature type="compositionally biased region" description="Basic and acidic residues" evidence="4">
    <location>
        <begin position="130"/>
        <end position="147"/>
    </location>
</feature>
<feature type="region of interest" description="Disordered" evidence="4">
    <location>
        <begin position="51"/>
        <end position="73"/>
    </location>
</feature>
<keyword evidence="2 5" id="KW-0238">DNA-binding</keyword>
<sequence length="159" mass="16503">MNKSELAAAVAERTESTPTEARRQVDAVLDSIVESVSAGERVSLLGFGTFTGAERPARTARNPRTGDTIDVPAAVVPRFRAGSGFKARVSGSEPAPARSSASAASTSTSAAPSKSSKPSSSKSSKSSKGKKSDKDKGSKNSTKDSTKKSKKKNKKSKKK</sequence>
<dbReference type="RefSeq" id="WP_332900507.1">
    <property type="nucleotide sequence ID" value="NZ_JBAGLP010000095.1"/>
</dbReference>
<feature type="region of interest" description="Disordered" evidence="4">
    <location>
        <begin position="1"/>
        <end position="22"/>
    </location>
</feature>
<dbReference type="InterPro" id="IPR000119">
    <property type="entry name" value="Hist_DNA-bd"/>
</dbReference>
<dbReference type="PROSITE" id="PS00045">
    <property type="entry name" value="HISTONE_LIKE"/>
    <property type="match status" value="1"/>
</dbReference>
<keyword evidence="1" id="KW-0226">DNA condensation</keyword>
<dbReference type="Gene3D" id="4.10.520.10">
    <property type="entry name" value="IHF-like DNA-binding proteins"/>
    <property type="match status" value="1"/>
</dbReference>
<evidence type="ECO:0000256" key="1">
    <source>
        <dbReference type="ARBA" id="ARBA00023067"/>
    </source>
</evidence>
<feature type="compositionally biased region" description="Basic and acidic residues" evidence="4">
    <location>
        <begin position="12"/>
        <end position="22"/>
    </location>
</feature>
<dbReference type="GO" id="GO:0003677">
    <property type="term" value="F:DNA binding"/>
    <property type="evidence" value="ECO:0007669"/>
    <property type="project" value="UniProtKB-KW"/>
</dbReference>
<dbReference type="PANTHER" id="PTHR33175:SF3">
    <property type="entry name" value="DNA-BINDING PROTEIN HU-BETA"/>
    <property type="match status" value="1"/>
</dbReference>
<name>A0ABU7Z2B0_9MICO</name>
<dbReference type="EMBL" id="JBAGLP010000095">
    <property type="protein sequence ID" value="MEG3613602.1"/>
    <property type="molecule type" value="Genomic_DNA"/>
</dbReference>
<dbReference type="SUPFAM" id="SSF47729">
    <property type="entry name" value="IHF-like DNA-binding proteins"/>
    <property type="match status" value="1"/>
</dbReference>
<evidence type="ECO:0000313" key="5">
    <source>
        <dbReference type="EMBL" id="MEG3613602.1"/>
    </source>
</evidence>
<dbReference type="SMART" id="SM00411">
    <property type="entry name" value="BHL"/>
    <property type="match status" value="1"/>
</dbReference>
<accession>A0ABU7Z2B0</accession>
<comment type="similarity">
    <text evidence="3">Belongs to the bacterial histone-like protein family.</text>
</comment>
<evidence type="ECO:0000256" key="2">
    <source>
        <dbReference type="ARBA" id="ARBA00023125"/>
    </source>
</evidence>
<protein>
    <submittedName>
        <fullName evidence="5">HU family DNA-binding protein</fullName>
    </submittedName>
</protein>
<proteinExistence type="inferred from homology"/>
<evidence type="ECO:0000256" key="3">
    <source>
        <dbReference type="RuleBase" id="RU003939"/>
    </source>
</evidence>
<organism evidence="5 6">
    <name type="scientific">Isoptericola haloaureus</name>
    <dbReference type="NCBI Taxonomy" id="1542902"/>
    <lineage>
        <taxon>Bacteria</taxon>
        <taxon>Bacillati</taxon>
        <taxon>Actinomycetota</taxon>
        <taxon>Actinomycetes</taxon>
        <taxon>Micrococcales</taxon>
        <taxon>Promicromonosporaceae</taxon>
        <taxon>Isoptericola</taxon>
    </lineage>
</organism>
<dbReference type="InterPro" id="IPR020816">
    <property type="entry name" value="Histone-like_DNA-bd_CS"/>
</dbReference>
<feature type="compositionally biased region" description="Basic residues" evidence="4">
    <location>
        <begin position="148"/>
        <end position="159"/>
    </location>
</feature>
<dbReference type="PRINTS" id="PR01727">
    <property type="entry name" value="DNABINDINGHU"/>
</dbReference>
<evidence type="ECO:0000313" key="6">
    <source>
        <dbReference type="Proteomes" id="UP001310387"/>
    </source>
</evidence>
<dbReference type="Pfam" id="PF00216">
    <property type="entry name" value="Bac_DNA_binding"/>
    <property type="match status" value="1"/>
</dbReference>
<evidence type="ECO:0000256" key="4">
    <source>
        <dbReference type="SAM" id="MobiDB-lite"/>
    </source>
</evidence>
<dbReference type="InterPro" id="IPR010992">
    <property type="entry name" value="IHF-like_DNA-bd_dom_sf"/>
</dbReference>
<gene>
    <name evidence="5" type="ORF">V5O49_00535</name>
</gene>